<feature type="region of interest" description="Disordered" evidence="1">
    <location>
        <begin position="1"/>
        <end position="136"/>
    </location>
</feature>
<reference evidence="2" key="1">
    <citation type="submission" date="2019-08" db="EMBL/GenBank/DDBJ databases">
        <title>Carotenoids and Carotenoid Binding Proteins in the Halophilic Cyanobacterium Euhalothece sp. ZM00.</title>
        <authorList>
            <person name="Cho S.M."/>
            <person name="Song J.Y."/>
            <person name="Park Y.-I."/>
        </authorList>
    </citation>
    <scope>NUCLEOTIDE SEQUENCE [LARGE SCALE GENOMIC DNA]</scope>
    <source>
        <strain evidence="2">Z-M001</strain>
    </source>
</reference>
<dbReference type="KEGG" id="enn:FRE64_12110"/>
<dbReference type="AlphaFoldDB" id="A0A5B8NMU9"/>
<dbReference type="Proteomes" id="UP000318453">
    <property type="component" value="Chromosome"/>
</dbReference>
<dbReference type="EMBL" id="CP042326">
    <property type="protein sequence ID" value="QDZ40633.1"/>
    <property type="molecule type" value="Genomic_DNA"/>
</dbReference>
<protein>
    <submittedName>
        <fullName evidence="2">Uncharacterized protein</fullName>
    </submittedName>
</protein>
<evidence type="ECO:0000256" key="1">
    <source>
        <dbReference type="SAM" id="MobiDB-lite"/>
    </source>
</evidence>
<gene>
    <name evidence="2" type="ORF">FRE64_12110</name>
</gene>
<sequence>MVGFIKNIFGSKSKNNNNNEEKPKRQKAFYLDPDEAKTYGNIDYMRQSTKTRKTFPKTLDNPEGSELVEEVSAMEKKSLSKSNSNQQNGKTNNQPSQEAQEGKMYSAKDDPSLQQRRKSDSSLDTFRNMARDIKKD</sequence>
<organism evidence="2 3">
    <name type="scientific">Euhalothece natronophila Z-M001</name>
    <dbReference type="NCBI Taxonomy" id="522448"/>
    <lineage>
        <taxon>Bacteria</taxon>
        <taxon>Bacillati</taxon>
        <taxon>Cyanobacteriota</taxon>
        <taxon>Cyanophyceae</taxon>
        <taxon>Oscillatoriophycideae</taxon>
        <taxon>Chroococcales</taxon>
        <taxon>Halothecacae</taxon>
        <taxon>Halothece cluster</taxon>
        <taxon>Euhalothece</taxon>
    </lineage>
</organism>
<keyword evidence="3" id="KW-1185">Reference proteome</keyword>
<dbReference type="OrthoDB" id="427053at2"/>
<proteinExistence type="predicted"/>
<evidence type="ECO:0000313" key="3">
    <source>
        <dbReference type="Proteomes" id="UP000318453"/>
    </source>
</evidence>
<evidence type="ECO:0000313" key="2">
    <source>
        <dbReference type="EMBL" id="QDZ40633.1"/>
    </source>
</evidence>
<dbReference type="RefSeq" id="WP_146296480.1">
    <property type="nucleotide sequence ID" value="NZ_CP042326.1"/>
</dbReference>
<name>A0A5B8NMU9_9CHRO</name>
<feature type="compositionally biased region" description="Basic and acidic residues" evidence="1">
    <location>
        <begin position="106"/>
        <end position="121"/>
    </location>
</feature>
<accession>A0A5B8NMU9</accession>
<feature type="compositionally biased region" description="Low complexity" evidence="1">
    <location>
        <begin position="80"/>
        <end position="94"/>
    </location>
</feature>